<accession>A0A0F9I4S6</accession>
<dbReference type="AlphaFoldDB" id="A0A0F9I4S6"/>
<name>A0A0F9I4S6_9ZZZZ</name>
<dbReference type="EMBL" id="LAZR01015091">
    <property type="protein sequence ID" value="KKM14679.1"/>
    <property type="molecule type" value="Genomic_DNA"/>
</dbReference>
<sequence>MAVLTTSQKSRLKRMHPLWRRFDIQERLAKLDVDGTYVGGASIGINVIAGSGGIGADDIVYVSAHDSTTGYPVVLPADADAIKETRDLY</sequence>
<comment type="caution">
    <text evidence="1">The sequence shown here is derived from an EMBL/GenBank/DDBJ whole genome shotgun (WGS) entry which is preliminary data.</text>
</comment>
<protein>
    <submittedName>
        <fullName evidence="1">Uncharacterized protein</fullName>
    </submittedName>
</protein>
<proteinExistence type="predicted"/>
<evidence type="ECO:0000313" key="1">
    <source>
        <dbReference type="EMBL" id="KKM14679.1"/>
    </source>
</evidence>
<reference evidence="1" key="1">
    <citation type="journal article" date="2015" name="Nature">
        <title>Complex archaea that bridge the gap between prokaryotes and eukaryotes.</title>
        <authorList>
            <person name="Spang A."/>
            <person name="Saw J.H."/>
            <person name="Jorgensen S.L."/>
            <person name="Zaremba-Niedzwiedzka K."/>
            <person name="Martijn J."/>
            <person name="Lind A.E."/>
            <person name="van Eijk R."/>
            <person name="Schleper C."/>
            <person name="Guy L."/>
            <person name="Ettema T.J."/>
        </authorList>
    </citation>
    <scope>NUCLEOTIDE SEQUENCE</scope>
</reference>
<feature type="non-terminal residue" evidence="1">
    <location>
        <position position="89"/>
    </location>
</feature>
<organism evidence="1">
    <name type="scientific">marine sediment metagenome</name>
    <dbReference type="NCBI Taxonomy" id="412755"/>
    <lineage>
        <taxon>unclassified sequences</taxon>
        <taxon>metagenomes</taxon>
        <taxon>ecological metagenomes</taxon>
    </lineage>
</organism>
<gene>
    <name evidence="1" type="ORF">LCGC14_1703690</name>
</gene>